<evidence type="ECO:0000313" key="10">
    <source>
        <dbReference type="EMBL" id="MEA0971137.1"/>
    </source>
</evidence>
<accession>A0ABU5NDA4</accession>
<protein>
    <submittedName>
        <fullName evidence="10">Mechanosensitive ion channel protein</fullName>
    </submittedName>
</protein>
<proteinExistence type="inferred from homology"/>
<evidence type="ECO:0000256" key="2">
    <source>
        <dbReference type="ARBA" id="ARBA00008017"/>
    </source>
</evidence>
<evidence type="ECO:0000256" key="6">
    <source>
        <dbReference type="ARBA" id="ARBA00023136"/>
    </source>
</evidence>
<dbReference type="Gene3D" id="1.10.287.1260">
    <property type="match status" value="1"/>
</dbReference>
<feature type="domain" description="Mechanosensitive ion channel MscS" evidence="8">
    <location>
        <begin position="141"/>
        <end position="207"/>
    </location>
</feature>
<dbReference type="InterPro" id="IPR006685">
    <property type="entry name" value="MscS_channel_2nd"/>
</dbReference>
<comment type="subcellular location">
    <subcellularLocation>
        <location evidence="1">Cell membrane</location>
        <topology evidence="1">Multi-pass membrane protein</topology>
    </subcellularLocation>
</comment>
<feature type="transmembrane region" description="Helical" evidence="7">
    <location>
        <begin position="12"/>
        <end position="30"/>
    </location>
</feature>
<evidence type="ECO:0000256" key="1">
    <source>
        <dbReference type="ARBA" id="ARBA00004651"/>
    </source>
</evidence>
<keyword evidence="6 7" id="KW-0472">Membrane</keyword>
<feature type="transmembrane region" description="Helical" evidence="7">
    <location>
        <begin position="120"/>
        <end position="138"/>
    </location>
</feature>
<evidence type="ECO:0000256" key="7">
    <source>
        <dbReference type="SAM" id="Phobius"/>
    </source>
</evidence>
<evidence type="ECO:0000256" key="3">
    <source>
        <dbReference type="ARBA" id="ARBA00022475"/>
    </source>
</evidence>
<dbReference type="InterPro" id="IPR011014">
    <property type="entry name" value="MscS_channel_TM-2"/>
</dbReference>
<dbReference type="Gene3D" id="3.30.70.100">
    <property type="match status" value="1"/>
</dbReference>
<evidence type="ECO:0000256" key="5">
    <source>
        <dbReference type="ARBA" id="ARBA00022989"/>
    </source>
</evidence>
<dbReference type="Pfam" id="PF21082">
    <property type="entry name" value="MS_channel_3rd"/>
    <property type="match status" value="1"/>
</dbReference>
<dbReference type="EMBL" id="JARJFB010000086">
    <property type="protein sequence ID" value="MEA0971137.1"/>
    <property type="molecule type" value="Genomic_DNA"/>
</dbReference>
<dbReference type="SUPFAM" id="SSF50182">
    <property type="entry name" value="Sm-like ribonucleoproteins"/>
    <property type="match status" value="1"/>
</dbReference>
<keyword evidence="4 7" id="KW-0812">Transmembrane</keyword>
<dbReference type="PANTHER" id="PTHR30347">
    <property type="entry name" value="POTASSIUM CHANNEL RELATED"/>
    <property type="match status" value="1"/>
</dbReference>
<keyword evidence="5 7" id="KW-1133">Transmembrane helix</keyword>
<dbReference type="PANTHER" id="PTHR30347:SF1">
    <property type="entry name" value="MECHANOSENSITIVE CHANNEL MSCK"/>
    <property type="match status" value="1"/>
</dbReference>
<dbReference type="InterPro" id="IPR011066">
    <property type="entry name" value="MscS_channel_C_sf"/>
</dbReference>
<dbReference type="Gene3D" id="2.30.30.60">
    <property type="match status" value="1"/>
</dbReference>
<dbReference type="Proteomes" id="UP001291687">
    <property type="component" value="Unassembled WGS sequence"/>
</dbReference>
<sequence length="310" mass="35310">MVLFSGHSRATWWCVYTILIVCLILINLGYCDSIIKFLDSDLLTFRFATVSFSIYKLIKSAVLLIVFFRIARFLDEVAERNINKISQIKTVNKAILTKIFQLFIYFTILIIVLDLHGIDLSAFAFLGGAVGIGVGFGLQKITSNFLSGMILLFEQSIKEGDLIELGTGVSGLVKHTGARYTLVETFNGQEIMIPNDEFITNRVTNWTYSNKRGRIEIKIGISYDSDIEKARELMILAATEHKNSSKYILPKCHLVEFADSAIELLLFFWLENIMDGSTETKSDVMRAIWRSFKKNNIIMPFPQYDIHIKK</sequence>
<comment type="similarity">
    <text evidence="2">Belongs to the MscS (TC 1.A.23) family.</text>
</comment>
<comment type="caution">
    <text evidence="10">The sequence shown here is derived from an EMBL/GenBank/DDBJ whole genome shotgun (WGS) entry which is preliminary data.</text>
</comment>
<dbReference type="SUPFAM" id="SSF82861">
    <property type="entry name" value="Mechanosensitive channel protein MscS (YggB), transmembrane region"/>
    <property type="match status" value="1"/>
</dbReference>
<feature type="transmembrane region" description="Helical" evidence="7">
    <location>
        <begin position="95"/>
        <end position="114"/>
    </location>
</feature>
<gene>
    <name evidence="10" type="ORF">Megvenef_01110</name>
</gene>
<organism evidence="10 11">
    <name type="scientific">Candidatus Megaera venefica</name>
    <dbReference type="NCBI Taxonomy" id="2055910"/>
    <lineage>
        <taxon>Bacteria</taxon>
        <taxon>Pseudomonadati</taxon>
        <taxon>Pseudomonadota</taxon>
        <taxon>Alphaproteobacteria</taxon>
        <taxon>Rickettsiales</taxon>
        <taxon>Rickettsiaceae</taxon>
        <taxon>Candidatus Megaera</taxon>
    </lineage>
</organism>
<dbReference type="Pfam" id="PF00924">
    <property type="entry name" value="MS_channel_2nd"/>
    <property type="match status" value="1"/>
</dbReference>
<evidence type="ECO:0000259" key="9">
    <source>
        <dbReference type="Pfam" id="PF21082"/>
    </source>
</evidence>
<reference evidence="10 11" key="1">
    <citation type="submission" date="2023-03" db="EMBL/GenBank/DDBJ databases">
        <title>Host association and intracellularity evolved multiple times independently in the Rickettsiales.</title>
        <authorList>
            <person name="Castelli M."/>
            <person name="Nardi T."/>
            <person name="Gammuto L."/>
            <person name="Bellinzona G."/>
            <person name="Sabaneyeva E."/>
            <person name="Potekhin A."/>
            <person name="Serra V."/>
            <person name="Petroni G."/>
            <person name="Sassera D."/>
        </authorList>
    </citation>
    <scope>NUCLEOTIDE SEQUENCE [LARGE SCALE GENOMIC DNA]</scope>
    <source>
        <strain evidence="10 11">Sr 2-6</strain>
    </source>
</reference>
<evidence type="ECO:0000259" key="8">
    <source>
        <dbReference type="Pfam" id="PF00924"/>
    </source>
</evidence>
<dbReference type="SUPFAM" id="SSF82689">
    <property type="entry name" value="Mechanosensitive channel protein MscS (YggB), C-terminal domain"/>
    <property type="match status" value="1"/>
</dbReference>
<feature type="domain" description="Mechanosensitive ion channel MscS C-terminal" evidence="9">
    <location>
        <begin position="215"/>
        <end position="298"/>
    </location>
</feature>
<dbReference type="InterPro" id="IPR049278">
    <property type="entry name" value="MS_channel_C"/>
</dbReference>
<keyword evidence="3" id="KW-1003">Cell membrane</keyword>
<evidence type="ECO:0000256" key="4">
    <source>
        <dbReference type="ARBA" id="ARBA00022692"/>
    </source>
</evidence>
<evidence type="ECO:0000313" key="11">
    <source>
        <dbReference type="Proteomes" id="UP001291687"/>
    </source>
</evidence>
<feature type="transmembrane region" description="Helical" evidence="7">
    <location>
        <begin position="50"/>
        <end position="74"/>
    </location>
</feature>
<keyword evidence="11" id="KW-1185">Reference proteome</keyword>
<dbReference type="InterPro" id="IPR052702">
    <property type="entry name" value="MscS-like_channel"/>
</dbReference>
<dbReference type="InterPro" id="IPR010920">
    <property type="entry name" value="LSM_dom_sf"/>
</dbReference>
<name>A0ABU5NDA4_9RICK</name>
<dbReference type="InterPro" id="IPR023408">
    <property type="entry name" value="MscS_beta-dom_sf"/>
</dbReference>